<organism evidence="6 7">
    <name type="scientific">Extremus antarcticus</name>
    <dbReference type="NCBI Taxonomy" id="702011"/>
    <lineage>
        <taxon>Eukaryota</taxon>
        <taxon>Fungi</taxon>
        <taxon>Dikarya</taxon>
        <taxon>Ascomycota</taxon>
        <taxon>Pezizomycotina</taxon>
        <taxon>Dothideomycetes</taxon>
        <taxon>Dothideomycetidae</taxon>
        <taxon>Mycosphaerellales</taxon>
        <taxon>Extremaceae</taxon>
        <taxon>Extremus</taxon>
    </lineage>
</organism>
<dbReference type="GO" id="GO:0005829">
    <property type="term" value="C:cytosol"/>
    <property type="evidence" value="ECO:0007669"/>
    <property type="project" value="TreeGrafter"/>
</dbReference>
<gene>
    <name evidence="6" type="ORF">LTR09_000379</name>
</gene>
<dbReference type="EMBL" id="JAWDJX010000001">
    <property type="protein sequence ID" value="KAK3058814.1"/>
    <property type="molecule type" value="Genomic_DNA"/>
</dbReference>
<dbReference type="InterPro" id="IPR051954">
    <property type="entry name" value="tRNA_methyltransferase_THADA"/>
</dbReference>
<evidence type="ECO:0000313" key="7">
    <source>
        <dbReference type="Proteomes" id="UP001271007"/>
    </source>
</evidence>
<dbReference type="InterPro" id="IPR056843">
    <property type="entry name" value="THADA-like_TPR"/>
</dbReference>
<name>A0AAJ0LXG8_9PEZI</name>
<feature type="domain" description="tRNA (32-2'-O)-methyltransferase regulator THADA-like C-terminal TPR repeats region" evidence="5">
    <location>
        <begin position="885"/>
        <end position="1021"/>
    </location>
</feature>
<dbReference type="Proteomes" id="UP001271007">
    <property type="component" value="Unassembled WGS sequence"/>
</dbReference>
<evidence type="ECO:0000256" key="1">
    <source>
        <dbReference type="ARBA" id="ARBA00010409"/>
    </source>
</evidence>
<dbReference type="GO" id="GO:0030488">
    <property type="term" value="P:tRNA methylation"/>
    <property type="evidence" value="ECO:0007669"/>
    <property type="project" value="TreeGrafter"/>
</dbReference>
<dbReference type="Pfam" id="PF25151">
    <property type="entry name" value="TPR_Trm732_C"/>
    <property type="match status" value="1"/>
</dbReference>
<dbReference type="PANTHER" id="PTHR14387">
    <property type="entry name" value="THADA/DEATH RECEPTOR INTERACTING PROTEIN"/>
    <property type="match status" value="1"/>
</dbReference>
<keyword evidence="2" id="KW-0819">tRNA processing</keyword>
<comment type="similarity">
    <text evidence="1">Belongs to the THADA family.</text>
</comment>
<keyword evidence="7" id="KW-1185">Reference proteome</keyword>
<evidence type="ECO:0000259" key="3">
    <source>
        <dbReference type="Pfam" id="PF10350"/>
    </source>
</evidence>
<reference evidence="6" key="1">
    <citation type="submission" date="2023-04" db="EMBL/GenBank/DDBJ databases">
        <title>Black Yeasts Isolated from many extreme environments.</title>
        <authorList>
            <person name="Coleine C."/>
            <person name="Stajich J.E."/>
            <person name="Selbmann L."/>
        </authorList>
    </citation>
    <scope>NUCLEOTIDE SEQUENCE</scope>
    <source>
        <strain evidence="6">CCFEE 5312</strain>
    </source>
</reference>
<protein>
    <recommendedName>
        <fullName evidence="8">DUF2428 domain-containing protein</fullName>
    </recommendedName>
</protein>
<proteinExistence type="inferred from homology"/>
<sequence>MQASSNDEDLLDEERLKWISRHCKGFIPQRPDVQAHDEETKTLRSIIHQVFCASIQHGLSATHRVAAWNAICALVDQCSYTQCGALHQLLWDDGLWHKLFHLYLEQSHLARPKSAKQLLATLSSSWLKTASELKDGKTVAADLVVIFVDTTEIRKTKASIQASTHFLSKGVLAIDDMLAPTLTGQDERSTRRTSDSLQELLSVLFRCIRRGDVGSATGQLVTVLLDRDPSPSPIPGASGMDLMPIWVPPLAEICRSGQVEVADLRLHIFPVLFKRSLLDYLGFLQAFGLYYCFSDRSPHSDDSPSEHLLYAALQSGKELGLLYETDDDEISPKEDSTTDSTHVAIPVRFIGRMLRNRSGHARLTGLSLLITSHSATRPFPAKTFRLLKRYLHIFMGDTDANFRGELFSLMQRLMDRLRAVSAAAQRQAHISIDAATTLAQSRDFLQWHLRYLSSELRPTTSYQHHICALKTLLVVARSGLDDAVPGCCLSKTAAAGEAKWPFHLSILTPELRRMLLDILLDPFDDVRQTSSAILGLFTGTGDDDQRHEACAVLADAIGRAESMMLASGRADQADGVAHLYALLYRERLNTPRLSDLDQSPRQIVVAQLVENLERLVGVAKSDLAIATSKYPLHGLLTSLRYVLSQDGSSYDLETISQRLTDCLHELWKIVRPVLCNDAPEGYAPVPAEEMTDVSTKDTLSYCWRALKESSLLAGCLLNYSTISTEHIVSLSNLCFTQLAELRHRGAFSTVAQTWISCCLRCRDMKTQGGVSMTEVWYNKALSILEDGLIINTRRSAGLPSLMCGLLISDRSKSLLARVFEDLTTIARLPVAATITQESSLPQAHAMNCMKDILKSTRLGEESERYIPHCVRLAADSLRSEAWAVRNCGLMLFRAVIDRLLGTSEVHLDQDQPSSIRISAQQYPELLDIVLDLIQSSDTKEGIFPALQLLQSMHCPAVRRDEIEAAVFTLTASTSWHIREKAARVYASIAANATSLNRIETALATARYSHNALHGALLCAKHVAARLRLAQRNSADRFPCMPERIQSTKPTHLPRLAEILANCSWLYYKSTCPVVKAAYIDATEECGRNSSLTYAILPEVTSTDNDTAIPQRCFDARSELRQLLRQQATSVGDGVLLLNVSRATILSLPLNPQLVVEGPEQIVELILQLAHRDADACSSLLRRVALDGVTLEKATQRILIKACASILGSDPKMSLKCEALRFLLRLSERRSLFDDISPLFLKANASASDTLQGEANQTYADQCLELGAVALTSWTRGDEEIGSNITRKAELWASSCCRAIQQGESSVYSREAAASALNRVHPASWSLLERRSPSCFMQLCLAVYDLLIDDDEDTRSLAATITAVLLTAVLSPRQAVVLEPGESKFSLLRFMLARWSNDKQFAAEACARAFDLGVVGESNSMDEILEKAVDVDTALFAEEKQNLYIDETTEVKTWGEILLRPHVVPLPQILLNRLARRTMSGLESLLRRSAEEADGALGWSTKPGVFTIGLQVVYGAEVLLHLAERGRRLPVRPSSIRLQMGQLAATATTNGVNELWLREIRRVLNDAVLRQFKRTAQLAYVVSEATRI</sequence>
<evidence type="ECO:0000256" key="2">
    <source>
        <dbReference type="ARBA" id="ARBA00022694"/>
    </source>
</evidence>
<dbReference type="Pfam" id="PF10350">
    <property type="entry name" value="DUF2428"/>
    <property type="match status" value="1"/>
</dbReference>
<accession>A0AAJ0LXG8</accession>
<dbReference type="Pfam" id="PF26523">
    <property type="entry name" value="Trm732_C"/>
    <property type="match status" value="1"/>
</dbReference>
<dbReference type="InterPro" id="IPR016024">
    <property type="entry name" value="ARM-type_fold"/>
</dbReference>
<feature type="domain" description="tRNA (32-2'-O)-methyltransferase regulator THADA-like TPR repeats region" evidence="4">
    <location>
        <begin position="245"/>
        <end position="528"/>
    </location>
</feature>
<feature type="domain" description="DUF2428" evidence="3">
    <location>
        <begin position="655"/>
        <end position="883"/>
    </location>
</feature>
<evidence type="ECO:0000259" key="4">
    <source>
        <dbReference type="Pfam" id="PF25150"/>
    </source>
</evidence>
<dbReference type="InterPro" id="IPR056842">
    <property type="entry name" value="THADA-like_TPR_C"/>
</dbReference>
<comment type="caution">
    <text evidence="6">The sequence shown here is derived from an EMBL/GenBank/DDBJ whole genome shotgun (WGS) entry which is preliminary data.</text>
</comment>
<evidence type="ECO:0000313" key="6">
    <source>
        <dbReference type="EMBL" id="KAK3058814.1"/>
    </source>
</evidence>
<dbReference type="Pfam" id="PF25150">
    <property type="entry name" value="TPR_Trm732"/>
    <property type="match status" value="1"/>
</dbReference>
<evidence type="ECO:0000259" key="5">
    <source>
        <dbReference type="Pfam" id="PF25151"/>
    </source>
</evidence>
<dbReference type="PANTHER" id="PTHR14387:SF0">
    <property type="entry name" value="DUF2428 DOMAIN-CONTAINING PROTEIN"/>
    <property type="match status" value="1"/>
</dbReference>
<evidence type="ECO:0008006" key="8">
    <source>
        <dbReference type="Google" id="ProtNLM"/>
    </source>
</evidence>
<dbReference type="SUPFAM" id="SSF48371">
    <property type="entry name" value="ARM repeat"/>
    <property type="match status" value="2"/>
</dbReference>
<dbReference type="InterPro" id="IPR019442">
    <property type="entry name" value="THADA/TRM732_DUF2428"/>
</dbReference>